<keyword evidence="4 8" id="KW-0812">Transmembrane</keyword>
<evidence type="ECO:0000313" key="10">
    <source>
        <dbReference type="Proteomes" id="UP000242754"/>
    </source>
</evidence>
<dbReference type="GO" id="GO:0005385">
    <property type="term" value="F:zinc ion transmembrane transporter activity"/>
    <property type="evidence" value="ECO:0007669"/>
    <property type="project" value="TreeGrafter"/>
</dbReference>
<evidence type="ECO:0000256" key="6">
    <source>
        <dbReference type="ARBA" id="ARBA00022989"/>
    </source>
</evidence>
<accession>A0A143Y6K7</accession>
<evidence type="ECO:0000256" key="7">
    <source>
        <dbReference type="ARBA" id="ARBA00023136"/>
    </source>
</evidence>
<dbReference type="EMBL" id="FJNE01000001">
    <property type="protein sequence ID" value="CZQ83052.1"/>
    <property type="molecule type" value="Genomic_DNA"/>
</dbReference>
<evidence type="ECO:0000256" key="8">
    <source>
        <dbReference type="SAM" id="Phobius"/>
    </source>
</evidence>
<evidence type="ECO:0000256" key="1">
    <source>
        <dbReference type="ARBA" id="ARBA00004651"/>
    </source>
</evidence>
<feature type="transmembrane region" description="Helical" evidence="8">
    <location>
        <begin position="12"/>
        <end position="35"/>
    </location>
</feature>
<sequence length="273" mass="28542">MLETFSHFSPVLQALIAGIFTWSCTVVGASFVFFFKQVNRKVLDIMSGFAAGVMIAASFWSLLAPSIAHAEESGYGNLAWVPATVGFLLGGAFLRLTDRIIPHLHLGEPLENREGPQTKASKSLLLFLAITIHNIPEGLAVGVGFGAVAAGISTQNTLMSAIGLALGIGIQNIPEGSALSMPIRADGKSRWKAFNYGQMSALVEPVAAVLGAAAVLSMSALLPYALSFAAGAMIFVVVEELIPESQTNGNSDIATMGLMVGFAVMMILDVALG</sequence>
<evidence type="ECO:0000256" key="2">
    <source>
        <dbReference type="ARBA" id="ARBA00006939"/>
    </source>
</evidence>
<dbReference type="Proteomes" id="UP000242754">
    <property type="component" value="Unassembled WGS sequence"/>
</dbReference>
<dbReference type="AlphaFoldDB" id="A0A143Y6K7"/>
<dbReference type="Pfam" id="PF02535">
    <property type="entry name" value="Zip"/>
    <property type="match status" value="2"/>
</dbReference>
<organism evidence="9 10">
    <name type="scientific">Trichococcus palustris</name>
    <dbReference type="NCBI Taxonomy" id="140314"/>
    <lineage>
        <taxon>Bacteria</taxon>
        <taxon>Bacillati</taxon>
        <taxon>Bacillota</taxon>
        <taxon>Bacilli</taxon>
        <taxon>Lactobacillales</taxon>
        <taxon>Carnobacteriaceae</taxon>
        <taxon>Trichococcus</taxon>
    </lineage>
</organism>
<keyword evidence="10" id="KW-1185">Reference proteome</keyword>
<feature type="transmembrane region" description="Helical" evidence="8">
    <location>
        <begin position="42"/>
        <end position="63"/>
    </location>
</feature>
<evidence type="ECO:0000256" key="4">
    <source>
        <dbReference type="ARBA" id="ARBA00022692"/>
    </source>
</evidence>
<evidence type="ECO:0000313" key="9">
    <source>
        <dbReference type="EMBL" id="CZQ83052.1"/>
    </source>
</evidence>
<dbReference type="RefSeq" id="WP_087030596.1">
    <property type="nucleotide sequence ID" value="NZ_FJNE01000001.1"/>
</dbReference>
<dbReference type="GO" id="GO:0005886">
    <property type="term" value="C:plasma membrane"/>
    <property type="evidence" value="ECO:0007669"/>
    <property type="project" value="UniProtKB-SubCell"/>
</dbReference>
<dbReference type="PANTHER" id="PTHR11040:SF211">
    <property type="entry name" value="ZINC TRANSPORTER ZIP11"/>
    <property type="match status" value="1"/>
</dbReference>
<evidence type="ECO:0000256" key="5">
    <source>
        <dbReference type="ARBA" id="ARBA00022833"/>
    </source>
</evidence>
<dbReference type="InterPro" id="IPR003689">
    <property type="entry name" value="ZIP"/>
</dbReference>
<name>A0A143Y6K7_9LACT</name>
<evidence type="ECO:0000256" key="3">
    <source>
        <dbReference type="ARBA" id="ARBA00022475"/>
    </source>
</evidence>
<proteinExistence type="inferred from homology"/>
<comment type="subcellular location">
    <subcellularLocation>
        <location evidence="1">Cell membrane</location>
        <topology evidence="1">Multi-pass membrane protein</topology>
    </subcellularLocation>
</comment>
<feature type="transmembrane region" description="Helical" evidence="8">
    <location>
        <begin position="75"/>
        <end position="94"/>
    </location>
</feature>
<keyword evidence="6 8" id="KW-1133">Transmembrane helix</keyword>
<feature type="transmembrane region" description="Helical" evidence="8">
    <location>
        <begin position="221"/>
        <end position="241"/>
    </location>
</feature>
<dbReference type="OrthoDB" id="9787346at2"/>
<reference evidence="9 10" key="1">
    <citation type="submission" date="2016-02" db="EMBL/GenBank/DDBJ databases">
        <authorList>
            <person name="Wen L."/>
            <person name="He K."/>
            <person name="Yang H."/>
        </authorList>
    </citation>
    <scope>NUCLEOTIDE SEQUENCE [LARGE SCALE GENOMIC DNA]</scope>
    <source>
        <strain evidence="9">Trichococcus palustris</strain>
    </source>
</reference>
<dbReference type="PANTHER" id="PTHR11040">
    <property type="entry name" value="ZINC/IRON TRANSPORTER"/>
    <property type="match status" value="1"/>
</dbReference>
<dbReference type="STRING" id="140314.SAMN04488076_10399"/>
<gene>
    <name evidence="9" type="ORF">Tpal_391</name>
</gene>
<comment type="similarity">
    <text evidence="2">Belongs to the ZIP transporter (TC 2.A.5) family.</text>
</comment>
<keyword evidence="7 8" id="KW-0472">Membrane</keyword>
<keyword evidence="5" id="KW-0862">Zinc</keyword>
<keyword evidence="3" id="KW-1003">Cell membrane</keyword>
<protein>
    <submittedName>
        <fullName evidence="9">Zinc/iron permease</fullName>
    </submittedName>
</protein>
<feature type="transmembrane region" description="Helical" evidence="8">
    <location>
        <begin position="253"/>
        <end position="272"/>
    </location>
</feature>